<dbReference type="EMBL" id="CP036433">
    <property type="protein sequence ID" value="QDU97795.1"/>
    <property type="molecule type" value="Genomic_DNA"/>
</dbReference>
<dbReference type="RefSeq" id="WP_145056550.1">
    <property type="nucleotide sequence ID" value="NZ_CP036433.1"/>
</dbReference>
<name>A0A518E125_9BACT</name>
<dbReference type="AlphaFoldDB" id="A0A518E125"/>
<organism evidence="2 3">
    <name type="scientific">Lignipirellula cremea</name>
    <dbReference type="NCBI Taxonomy" id="2528010"/>
    <lineage>
        <taxon>Bacteria</taxon>
        <taxon>Pseudomonadati</taxon>
        <taxon>Planctomycetota</taxon>
        <taxon>Planctomycetia</taxon>
        <taxon>Pirellulales</taxon>
        <taxon>Pirellulaceae</taxon>
        <taxon>Lignipirellula</taxon>
    </lineage>
</organism>
<reference evidence="2 3" key="1">
    <citation type="submission" date="2019-02" db="EMBL/GenBank/DDBJ databases">
        <title>Deep-cultivation of Planctomycetes and their phenomic and genomic characterization uncovers novel biology.</title>
        <authorList>
            <person name="Wiegand S."/>
            <person name="Jogler M."/>
            <person name="Boedeker C."/>
            <person name="Pinto D."/>
            <person name="Vollmers J."/>
            <person name="Rivas-Marin E."/>
            <person name="Kohn T."/>
            <person name="Peeters S.H."/>
            <person name="Heuer A."/>
            <person name="Rast P."/>
            <person name="Oberbeckmann S."/>
            <person name="Bunk B."/>
            <person name="Jeske O."/>
            <person name="Meyerdierks A."/>
            <person name="Storesund J.E."/>
            <person name="Kallscheuer N."/>
            <person name="Luecker S."/>
            <person name="Lage O.M."/>
            <person name="Pohl T."/>
            <person name="Merkel B.J."/>
            <person name="Hornburger P."/>
            <person name="Mueller R.-W."/>
            <person name="Bruemmer F."/>
            <person name="Labrenz M."/>
            <person name="Spormann A.M."/>
            <person name="Op den Camp H."/>
            <person name="Overmann J."/>
            <person name="Amann R."/>
            <person name="Jetten M.S.M."/>
            <person name="Mascher T."/>
            <person name="Medema M.H."/>
            <person name="Devos D.P."/>
            <person name="Kaster A.-K."/>
            <person name="Ovreas L."/>
            <person name="Rohde M."/>
            <person name="Galperin M.Y."/>
            <person name="Jogler C."/>
        </authorList>
    </citation>
    <scope>NUCLEOTIDE SEQUENCE [LARGE SCALE GENOMIC DNA]</scope>
    <source>
        <strain evidence="2 3">Pla85_3_4</strain>
    </source>
</reference>
<dbReference type="InterPro" id="IPR013406">
    <property type="entry name" value="CHP02574_addiction_mod"/>
</dbReference>
<dbReference type="Proteomes" id="UP000317648">
    <property type="component" value="Chromosome"/>
</dbReference>
<feature type="compositionally biased region" description="Basic and acidic residues" evidence="1">
    <location>
        <begin position="60"/>
        <end position="73"/>
    </location>
</feature>
<evidence type="ECO:0000256" key="1">
    <source>
        <dbReference type="SAM" id="MobiDB-lite"/>
    </source>
</evidence>
<evidence type="ECO:0000313" key="3">
    <source>
        <dbReference type="Proteomes" id="UP000317648"/>
    </source>
</evidence>
<accession>A0A518E125</accession>
<sequence>MNVEQTISDLSKLPIADRLRVVQAIWDTLPDDVGLTTTPEQQAELDRRLAAHRANPKTAISHDELMQHIENRR</sequence>
<dbReference type="OrthoDB" id="284508at2"/>
<dbReference type="NCBIfam" id="TIGR02574">
    <property type="entry name" value="stabl_TIGR02574"/>
    <property type="match status" value="1"/>
</dbReference>
<keyword evidence="3" id="KW-1185">Reference proteome</keyword>
<evidence type="ECO:0000313" key="2">
    <source>
        <dbReference type="EMBL" id="QDU97795.1"/>
    </source>
</evidence>
<feature type="region of interest" description="Disordered" evidence="1">
    <location>
        <begin position="53"/>
        <end position="73"/>
    </location>
</feature>
<dbReference type="Pfam" id="PF09720">
    <property type="entry name" value="Unstab_antitox"/>
    <property type="match status" value="1"/>
</dbReference>
<gene>
    <name evidence="2" type="ORF">Pla8534_56510</name>
</gene>
<dbReference type="KEGG" id="lcre:Pla8534_56510"/>
<protein>
    <submittedName>
        <fullName evidence="2">Addiction module component</fullName>
    </submittedName>
</protein>
<proteinExistence type="predicted"/>